<organism evidence="3 4">
    <name type="scientific">Ridgeia piscesae</name>
    <name type="common">Tubeworm</name>
    <dbReference type="NCBI Taxonomy" id="27915"/>
    <lineage>
        <taxon>Eukaryota</taxon>
        <taxon>Metazoa</taxon>
        <taxon>Spiralia</taxon>
        <taxon>Lophotrochozoa</taxon>
        <taxon>Annelida</taxon>
        <taxon>Polychaeta</taxon>
        <taxon>Sedentaria</taxon>
        <taxon>Canalipalpata</taxon>
        <taxon>Sabellida</taxon>
        <taxon>Siboglinidae</taxon>
        <taxon>Ridgeia</taxon>
    </lineage>
</organism>
<proteinExistence type="predicted"/>
<dbReference type="AlphaFoldDB" id="A0AAD9KZV9"/>
<evidence type="ECO:0000313" key="3">
    <source>
        <dbReference type="EMBL" id="KAK2180754.1"/>
    </source>
</evidence>
<protein>
    <submittedName>
        <fullName evidence="3">Uncharacterized protein</fullName>
    </submittedName>
</protein>
<dbReference type="EMBL" id="JAODUO010000428">
    <property type="protein sequence ID" value="KAK2180754.1"/>
    <property type="molecule type" value="Genomic_DNA"/>
</dbReference>
<dbReference type="InterPro" id="IPR038817">
    <property type="entry name" value="CCDC192"/>
</dbReference>
<feature type="compositionally biased region" description="Basic residues" evidence="2">
    <location>
        <begin position="53"/>
        <end position="64"/>
    </location>
</feature>
<sequence>MGSVSSKTGIITLDGTDQGDNSDTVSESGTGHGPWASLPASEQRRTASAPSKPRGKSPRAHARAKPSTDLDQQDAKTDLKRYKKYILECQNQERIAVAKLHEVEKQLAEVEGLNLRLQDEVQLLEEKVEYLQEAESQPHNYAEMLKMKDKYIQNLGKETHVIRAEVTQLKAKYKKKLKEKSSQISEMRQLHCIQMMEIKTEMEKLMEENENLSGEFTEPVR</sequence>
<gene>
    <name evidence="3" type="ORF">NP493_427g02022</name>
</gene>
<feature type="region of interest" description="Disordered" evidence="2">
    <location>
        <begin position="1"/>
        <end position="76"/>
    </location>
</feature>
<feature type="compositionally biased region" description="Polar residues" evidence="2">
    <location>
        <begin position="18"/>
        <end position="29"/>
    </location>
</feature>
<evidence type="ECO:0000313" key="4">
    <source>
        <dbReference type="Proteomes" id="UP001209878"/>
    </source>
</evidence>
<dbReference type="Proteomes" id="UP001209878">
    <property type="component" value="Unassembled WGS sequence"/>
</dbReference>
<dbReference type="PANTHER" id="PTHR38580">
    <property type="entry name" value="COILED-COIL DOMAIN-CONTAINING PROTEIN 192"/>
    <property type="match status" value="1"/>
</dbReference>
<keyword evidence="4" id="KW-1185">Reference proteome</keyword>
<evidence type="ECO:0000256" key="1">
    <source>
        <dbReference type="SAM" id="Coils"/>
    </source>
</evidence>
<name>A0AAD9KZV9_RIDPI</name>
<comment type="caution">
    <text evidence="3">The sequence shown here is derived from an EMBL/GenBank/DDBJ whole genome shotgun (WGS) entry which is preliminary data.</text>
</comment>
<feature type="coiled-coil region" evidence="1">
    <location>
        <begin position="170"/>
        <end position="215"/>
    </location>
</feature>
<keyword evidence="1" id="KW-0175">Coiled coil</keyword>
<evidence type="ECO:0000256" key="2">
    <source>
        <dbReference type="SAM" id="MobiDB-lite"/>
    </source>
</evidence>
<dbReference type="PANTHER" id="PTHR38580:SF1">
    <property type="entry name" value="COILED-COIL DOMAIN-CONTAINING PROTEIN 192"/>
    <property type="match status" value="1"/>
</dbReference>
<reference evidence="3" key="1">
    <citation type="journal article" date="2023" name="Mol. Biol. Evol.">
        <title>Third-Generation Sequencing Reveals the Adaptive Role of the Epigenome in Three Deep-Sea Polychaetes.</title>
        <authorList>
            <person name="Perez M."/>
            <person name="Aroh O."/>
            <person name="Sun Y."/>
            <person name="Lan Y."/>
            <person name="Juniper S.K."/>
            <person name="Young C.R."/>
            <person name="Angers B."/>
            <person name="Qian P.Y."/>
        </authorList>
    </citation>
    <scope>NUCLEOTIDE SEQUENCE</scope>
    <source>
        <strain evidence="3">R07B-5</strain>
    </source>
</reference>
<feature type="coiled-coil region" evidence="1">
    <location>
        <begin position="100"/>
        <end position="134"/>
    </location>
</feature>
<accession>A0AAD9KZV9</accession>